<dbReference type="Pfam" id="PF02482">
    <property type="entry name" value="Ribosomal_S30AE"/>
    <property type="match status" value="1"/>
</dbReference>
<dbReference type="InterPro" id="IPR003489">
    <property type="entry name" value="RHF/RaiA"/>
</dbReference>
<dbReference type="OrthoDB" id="9794975at2"/>
<evidence type="ECO:0000313" key="2">
    <source>
        <dbReference type="Proteomes" id="UP000192907"/>
    </source>
</evidence>
<dbReference type="InterPro" id="IPR036567">
    <property type="entry name" value="RHF-like"/>
</dbReference>
<dbReference type="STRING" id="1513793.SAMN06296036_112111"/>
<reference evidence="2" key="1">
    <citation type="submission" date="2017-04" db="EMBL/GenBank/DDBJ databases">
        <authorList>
            <person name="Varghese N."/>
            <person name="Submissions S."/>
        </authorList>
    </citation>
    <scope>NUCLEOTIDE SEQUENCE [LARGE SCALE GENOMIC DNA]</scope>
    <source>
        <strain evidence="2">RKEM611</strain>
    </source>
</reference>
<organism evidence="1 2">
    <name type="scientific">Pseudobacteriovorax antillogorgiicola</name>
    <dbReference type="NCBI Taxonomy" id="1513793"/>
    <lineage>
        <taxon>Bacteria</taxon>
        <taxon>Pseudomonadati</taxon>
        <taxon>Bdellovibrionota</taxon>
        <taxon>Oligoflexia</taxon>
        <taxon>Oligoflexales</taxon>
        <taxon>Pseudobacteriovoracaceae</taxon>
        <taxon>Pseudobacteriovorax</taxon>
    </lineage>
</organism>
<keyword evidence="2" id="KW-1185">Reference proteome</keyword>
<gene>
    <name evidence="1" type="ORF">SAMN06296036_112111</name>
</gene>
<evidence type="ECO:0000313" key="1">
    <source>
        <dbReference type="EMBL" id="SMF40902.1"/>
    </source>
</evidence>
<dbReference type="CDD" id="cd00552">
    <property type="entry name" value="RaiA"/>
    <property type="match status" value="1"/>
</dbReference>
<proteinExistence type="predicted"/>
<dbReference type="NCBIfam" id="TIGR00741">
    <property type="entry name" value="yfiA"/>
    <property type="match status" value="1"/>
</dbReference>
<dbReference type="AlphaFoldDB" id="A0A1Y6C1P0"/>
<sequence>MDFQFYFKKMESSEALKLLARKKLTDQLFKIMGTPSKVHLTFFVEGNAQSAHCSITTRNGTKLYAEATSDNMYNAIDLLCHKLFAQVQRCKTRVLSKQKRRFPQIALLNTESAEATNDEYAIDAGDIIKMEAALRPYRERFLN</sequence>
<name>A0A1Y6C1P0_9BACT</name>
<protein>
    <submittedName>
        <fullName evidence="1">Ribosomal subunit interface protein</fullName>
    </submittedName>
</protein>
<dbReference type="RefSeq" id="WP_132320501.1">
    <property type="nucleotide sequence ID" value="NZ_FWZT01000012.1"/>
</dbReference>
<dbReference type="EMBL" id="FWZT01000012">
    <property type="protein sequence ID" value="SMF40902.1"/>
    <property type="molecule type" value="Genomic_DNA"/>
</dbReference>
<dbReference type="SUPFAM" id="SSF69754">
    <property type="entry name" value="Ribosome binding protein Y (YfiA homologue)"/>
    <property type="match status" value="1"/>
</dbReference>
<dbReference type="Proteomes" id="UP000192907">
    <property type="component" value="Unassembled WGS sequence"/>
</dbReference>
<accession>A0A1Y6C1P0</accession>
<dbReference type="Gene3D" id="3.30.160.100">
    <property type="entry name" value="Ribosome hibernation promotion factor-like"/>
    <property type="match status" value="1"/>
</dbReference>